<dbReference type="GeneID" id="83859330"/>
<keyword evidence="12" id="KW-1185">Reference proteome</keyword>
<evidence type="ECO:0000313" key="10">
    <source>
        <dbReference type="Proteomes" id="UP000256923"/>
    </source>
</evidence>
<dbReference type="GO" id="GO:0003700">
    <property type="term" value="F:DNA-binding transcription factor activity"/>
    <property type="evidence" value="ECO:0007669"/>
    <property type="project" value="TreeGrafter"/>
</dbReference>
<dbReference type="PANTHER" id="PTHR30055">
    <property type="entry name" value="HTH-TYPE TRANSCRIPTIONAL REGULATOR RUTR"/>
    <property type="match status" value="1"/>
</dbReference>
<name>A0A1Q1HPE1_VIBAN</name>
<dbReference type="OMA" id="FHGAPMA"/>
<dbReference type="EMBL" id="CP034672">
    <property type="protein sequence ID" value="AZS24845.1"/>
    <property type="molecule type" value="Genomic_DNA"/>
</dbReference>
<evidence type="ECO:0000256" key="3">
    <source>
        <dbReference type="ARBA" id="ARBA00023163"/>
    </source>
</evidence>
<protein>
    <submittedName>
        <fullName evidence="7">TetR family transcriptional regulator</fullName>
    </submittedName>
    <submittedName>
        <fullName evidence="6">TetR/AcrR family transcriptional regulator</fullName>
    </submittedName>
</protein>
<dbReference type="EMBL" id="RDOM01000038">
    <property type="protein sequence ID" value="MBF4273127.1"/>
    <property type="molecule type" value="Genomic_DNA"/>
</dbReference>
<evidence type="ECO:0000313" key="12">
    <source>
        <dbReference type="Proteomes" id="UP000726136"/>
    </source>
</evidence>
<evidence type="ECO:0000256" key="2">
    <source>
        <dbReference type="ARBA" id="ARBA00023125"/>
    </source>
</evidence>
<evidence type="ECO:0000313" key="6">
    <source>
        <dbReference type="EMBL" id="AZS24845.1"/>
    </source>
</evidence>
<evidence type="ECO:0000256" key="4">
    <source>
        <dbReference type="PROSITE-ProRule" id="PRU00335"/>
    </source>
</evidence>
<dbReference type="EMBL" id="SCLC01000010">
    <property type="protein sequence ID" value="MBF4435615.1"/>
    <property type="molecule type" value="Genomic_DNA"/>
</dbReference>
<reference evidence="6 10" key="1">
    <citation type="submission" date="2018-12" db="EMBL/GenBank/DDBJ databases">
        <title>Characterization and Draft Genome of Vibrio anguillarum J360 Marine Pathogen Isolated from an Outbreak in Lumpfish (Cyclopterus lumpus).</title>
        <authorList>
            <person name="Vasquez J.I."/>
            <person name="Cao T."/>
            <person name="Chakraborty S."/>
            <person name="Gnanagobal H."/>
            <person name="Wescot J."/>
            <person name="Boyce D."/>
            <person name="Santander J."/>
        </authorList>
    </citation>
    <scope>NUCLEOTIDE SEQUENCE [LARGE SCALE GENOMIC DNA]</scope>
    <source>
        <strain evidence="6 10">J360</strain>
    </source>
</reference>
<keyword evidence="2 4" id="KW-0238">DNA-binding</keyword>
<dbReference type="Proteomes" id="UP000726136">
    <property type="component" value="Unassembled WGS sequence"/>
</dbReference>
<dbReference type="InterPro" id="IPR009057">
    <property type="entry name" value="Homeodomain-like_sf"/>
</dbReference>
<evidence type="ECO:0000256" key="1">
    <source>
        <dbReference type="ARBA" id="ARBA00023015"/>
    </source>
</evidence>
<dbReference type="EMBL" id="RDPI01000007">
    <property type="protein sequence ID" value="MBF4373127.1"/>
    <property type="molecule type" value="Genomic_DNA"/>
</dbReference>
<dbReference type="Pfam" id="PF00440">
    <property type="entry name" value="TetR_N"/>
    <property type="match status" value="1"/>
</dbReference>
<organism evidence="7 11">
    <name type="scientific">Vibrio anguillarum</name>
    <name type="common">Listonella anguillarum</name>
    <dbReference type="NCBI Taxonomy" id="55601"/>
    <lineage>
        <taxon>Bacteria</taxon>
        <taxon>Pseudomonadati</taxon>
        <taxon>Pseudomonadota</taxon>
        <taxon>Gammaproteobacteria</taxon>
        <taxon>Vibrionales</taxon>
        <taxon>Vibrionaceae</taxon>
        <taxon>Vibrio</taxon>
    </lineage>
</organism>
<accession>A0A1E5FLI6</accession>
<dbReference type="Gene3D" id="1.10.357.10">
    <property type="entry name" value="Tetracycline Repressor, domain 2"/>
    <property type="match status" value="1"/>
</dbReference>
<dbReference type="AlphaFoldDB" id="A0A1Q1HPE1"/>
<dbReference type="Proteomes" id="UP000786185">
    <property type="component" value="Unassembled WGS sequence"/>
</dbReference>
<evidence type="ECO:0000313" key="9">
    <source>
        <dbReference type="EMBL" id="MBF4435615.1"/>
    </source>
</evidence>
<dbReference type="Pfam" id="PF22604">
    <property type="entry name" value="TetR_HI_0893_C"/>
    <property type="match status" value="1"/>
</dbReference>
<dbReference type="InterPro" id="IPR054422">
    <property type="entry name" value="TetR-like_HI_0893_C"/>
</dbReference>
<feature type="DNA-binding region" description="H-T-H motif" evidence="4">
    <location>
        <begin position="40"/>
        <end position="59"/>
    </location>
</feature>
<keyword evidence="1" id="KW-0805">Transcription regulation</keyword>
<accession>A0A1Q1HPE1</accession>
<gene>
    <name evidence="6" type="ORF">DYL72_07085</name>
    <name evidence="7" type="ORF">EAY07_14015</name>
    <name evidence="8" type="ORF">EAY46_08515</name>
    <name evidence="9" type="ORF">ERJ77_14025</name>
</gene>
<proteinExistence type="predicted"/>
<dbReference type="PROSITE" id="PS01081">
    <property type="entry name" value="HTH_TETR_1"/>
    <property type="match status" value="1"/>
</dbReference>
<reference evidence="11 12" key="2">
    <citation type="journal article" date="2021" name="PeerJ">
        <title>Analysis of 44 Vibrio anguillarum genomes reveals high genetic diversity.</title>
        <authorList>
            <person name="Hansen M.J."/>
            <person name="Dalsgaard I."/>
        </authorList>
    </citation>
    <scope>NUCLEOTIDE SEQUENCE [LARGE SCALE GENOMIC DNA]</scope>
    <source>
        <strain evidence="8 12">040915-1/1B</strain>
        <strain evidence="7 11">17-16730-2A</strain>
        <strain evidence="9">850617-1/1</strain>
    </source>
</reference>
<sequence>MNVHSLWDVSMSNCIHVDKYQQILVAAEKLIAESGFQGLSMHKLAKEAGVATGTIYRYFDDKDHLLVTVRLHVCQHIADAVQANIDDEMPLKERFKMMWLNIWELAQSSSATLSNRVQYESLPTTISCNVKELERKMFAKVDLLFDQGKEQGLFKPLDNQILSALSFETTVALARKKAMECYQLDDSALSAVIDASWDAITQH</sequence>
<dbReference type="PANTHER" id="PTHR30055:SF207">
    <property type="entry name" value="HTH-TYPE TRANSCRIPTIONAL REPRESSOR FATR"/>
    <property type="match status" value="1"/>
</dbReference>
<evidence type="ECO:0000313" key="7">
    <source>
        <dbReference type="EMBL" id="MBF4273127.1"/>
    </source>
</evidence>
<dbReference type="InterPro" id="IPR050109">
    <property type="entry name" value="HTH-type_TetR-like_transc_reg"/>
</dbReference>
<evidence type="ECO:0000259" key="5">
    <source>
        <dbReference type="PROSITE" id="PS50977"/>
    </source>
</evidence>
<evidence type="ECO:0000313" key="8">
    <source>
        <dbReference type="EMBL" id="MBF4373127.1"/>
    </source>
</evidence>
<dbReference type="InterPro" id="IPR023772">
    <property type="entry name" value="DNA-bd_HTH_TetR-type_CS"/>
</dbReference>
<evidence type="ECO:0000313" key="11">
    <source>
        <dbReference type="Proteomes" id="UP000722957"/>
    </source>
</evidence>
<dbReference type="InterPro" id="IPR001647">
    <property type="entry name" value="HTH_TetR"/>
</dbReference>
<feature type="domain" description="HTH tetR-type" evidence="5">
    <location>
        <begin position="17"/>
        <end position="77"/>
    </location>
</feature>
<keyword evidence="3" id="KW-0804">Transcription</keyword>
<dbReference type="Proteomes" id="UP000722957">
    <property type="component" value="Unassembled WGS sequence"/>
</dbReference>
<dbReference type="FunFam" id="1.10.10.60:FF:000141">
    <property type="entry name" value="TetR family transcriptional regulator"/>
    <property type="match status" value="1"/>
</dbReference>
<dbReference type="PRINTS" id="PR00455">
    <property type="entry name" value="HTHTETR"/>
</dbReference>
<dbReference type="SUPFAM" id="SSF46689">
    <property type="entry name" value="Homeodomain-like"/>
    <property type="match status" value="1"/>
</dbReference>
<dbReference type="RefSeq" id="WP_013855653.1">
    <property type="nucleotide sequence ID" value="NZ_AJYT02000092.1"/>
</dbReference>
<dbReference type="Proteomes" id="UP000256923">
    <property type="component" value="Chromosome 1"/>
</dbReference>
<dbReference type="PROSITE" id="PS50977">
    <property type="entry name" value="HTH_TETR_2"/>
    <property type="match status" value="1"/>
</dbReference>
<dbReference type="GO" id="GO:0000976">
    <property type="term" value="F:transcription cis-regulatory region binding"/>
    <property type="evidence" value="ECO:0007669"/>
    <property type="project" value="TreeGrafter"/>
</dbReference>